<organism evidence="1 2">
    <name type="scientific">Streptosporangium lutulentum</name>
    <dbReference type="NCBI Taxonomy" id="1461250"/>
    <lineage>
        <taxon>Bacteria</taxon>
        <taxon>Bacillati</taxon>
        <taxon>Actinomycetota</taxon>
        <taxon>Actinomycetes</taxon>
        <taxon>Streptosporangiales</taxon>
        <taxon>Streptosporangiaceae</taxon>
        <taxon>Streptosporangium</taxon>
    </lineage>
</organism>
<reference evidence="1 2" key="1">
    <citation type="submission" date="2023-07" db="EMBL/GenBank/DDBJ databases">
        <title>Sequencing the genomes of 1000 actinobacteria strains.</title>
        <authorList>
            <person name="Klenk H.-P."/>
        </authorList>
    </citation>
    <scope>NUCLEOTIDE SEQUENCE [LARGE SCALE GENOMIC DNA]</scope>
    <source>
        <strain evidence="1 2">DSM 46740</strain>
    </source>
</reference>
<dbReference type="RefSeq" id="WP_307562676.1">
    <property type="nucleotide sequence ID" value="NZ_JAUSQU010000001.1"/>
</dbReference>
<proteinExistence type="predicted"/>
<gene>
    <name evidence="1" type="ORF">J2853_005513</name>
</gene>
<evidence type="ECO:0000313" key="1">
    <source>
        <dbReference type="EMBL" id="MDP9846302.1"/>
    </source>
</evidence>
<comment type="caution">
    <text evidence="1">The sequence shown here is derived from an EMBL/GenBank/DDBJ whole genome shotgun (WGS) entry which is preliminary data.</text>
</comment>
<keyword evidence="2" id="KW-1185">Reference proteome</keyword>
<dbReference type="EMBL" id="JAUSQU010000001">
    <property type="protein sequence ID" value="MDP9846302.1"/>
    <property type="molecule type" value="Genomic_DNA"/>
</dbReference>
<evidence type="ECO:0008006" key="3">
    <source>
        <dbReference type="Google" id="ProtNLM"/>
    </source>
</evidence>
<accession>A0ABT9QHR5</accession>
<dbReference type="Proteomes" id="UP001225356">
    <property type="component" value="Unassembled WGS sequence"/>
</dbReference>
<protein>
    <recommendedName>
        <fullName evidence="3">PRTRC system protein E</fullName>
    </recommendedName>
</protein>
<sequence>MYDMSTVAYYENLLRDSRAQWLADRMWWISVTPGNHQSIQLEDVYTVLSGGTPPETREEEGCDLLITLHCPVTAFFVHRSETDGTISILNLSSGYSSLRDYCRALSGGGATALGVVWGGKVWETLLYAENGEILAIYQEGFSRELGGGTTPETLEREMEFIHQFSEDTPEGVLLQKAAALAILEARSGLRISEEWLNSTHQAIYVDTPVEADYLEHPTFAAVEPDIAASLAGWPKDKKSALLFWVIDHLSTKFGFDWPEIVDARDALAAGGVLSAELREKVMDRTLRLGRKWLEGTGESSDEDAVSAKSRWRAGIAVRVALRELEQPHPAFSSLRLAKEALGAEWTIVRQKIQEQR</sequence>
<name>A0ABT9QHR5_9ACTN</name>
<evidence type="ECO:0000313" key="2">
    <source>
        <dbReference type="Proteomes" id="UP001225356"/>
    </source>
</evidence>